<dbReference type="InterPro" id="IPR027417">
    <property type="entry name" value="P-loop_NTPase"/>
</dbReference>
<gene>
    <name evidence="3" type="ORF">DC363_00110</name>
</gene>
<comment type="caution">
    <text evidence="3">The sequence shown here is derived from an EMBL/GenBank/DDBJ whole genome shotgun (WGS) entry which is preliminary data.</text>
</comment>
<evidence type="ECO:0000256" key="1">
    <source>
        <dbReference type="SAM" id="MobiDB-lite"/>
    </source>
</evidence>
<dbReference type="GO" id="GO:0005524">
    <property type="term" value="F:ATP binding"/>
    <property type="evidence" value="ECO:0007669"/>
    <property type="project" value="InterPro"/>
</dbReference>
<dbReference type="Pfam" id="PF00485">
    <property type="entry name" value="PRK"/>
    <property type="match status" value="1"/>
</dbReference>
<accession>A0A2T7G0I8</accession>
<dbReference type="PANTHER" id="PTHR10285">
    <property type="entry name" value="URIDINE KINASE"/>
    <property type="match status" value="1"/>
</dbReference>
<dbReference type="OrthoDB" id="1550976at2"/>
<sequence>MIDLTRQVNILSDRIQPLRAGPSRCLVAIAGPPGSGKSTLAEELARRLNAQKCETAIVPQDGFHLDNEVLTARGDLGRKGAPHTFDGAGFVHLVRRLKERVDVAVPVFDRGRDIAIAGARIIPAGAEVVIVEGNYLLLDDAPWFNLAPLWALSVRLDVPLEDLRARLIQRWLARGFSSAAATRRAVNNDIPNARTVQDHALPPTLALSPDGTVTEDNARPA</sequence>
<evidence type="ECO:0000313" key="4">
    <source>
        <dbReference type="Proteomes" id="UP000244817"/>
    </source>
</evidence>
<feature type="region of interest" description="Disordered" evidence="1">
    <location>
        <begin position="201"/>
        <end position="221"/>
    </location>
</feature>
<reference evidence="3 4" key="1">
    <citation type="submission" date="2018-04" db="EMBL/GenBank/DDBJ databases">
        <title>Pelagivirga bohaiensis gen. nov., sp. nov., a bacterium isolated from the Bohai Sea.</title>
        <authorList>
            <person name="Ji X."/>
        </authorList>
    </citation>
    <scope>NUCLEOTIDE SEQUENCE [LARGE SCALE GENOMIC DNA]</scope>
    <source>
        <strain evidence="3 4">BH-SD16</strain>
    </source>
</reference>
<feature type="domain" description="Phosphoribulokinase/uridine kinase" evidence="2">
    <location>
        <begin position="27"/>
        <end position="180"/>
    </location>
</feature>
<keyword evidence="3" id="KW-0813">Transport</keyword>
<dbReference type="Proteomes" id="UP000244817">
    <property type="component" value="Unassembled WGS sequence"/>
</dbReference>
<evidence type="ECO:0000259" key="2">
    <source>
        <dbReference type="Pfam" id="PF00485"/>
    </source>
</evidence>
<name>A0A2T7G0I8_9RHOB</name>
<dbReference type="RefSeq" id="WP_108639100.1">
    <property type="nucleotide sequence ID" value="NZ_QCYG01000001.1"/>
</dbReference>
<keyword evidence="3" id="KW-0762">Sugar transport</keyword>
<evidence type="ECO:0000313" key="3">
    <source>
        <dbReference type="EMBL" id="PVA07943.1"/>
    </source>
</evidence>
<dbReference type="InterPro" id="IPR006083">
    <property type="entry name" value="PRK/URK"/>
</dbReference>
<dbReference type="Gene3D" id="3.40.50.300">
    <property type="entry name" value="P-loop containing nucleotide triphosphate hydrolases"/>
    <property type="match status" value="1"/>
</dbReference>
<dbReference type="SUPFAM" id="SSF52540">
    <property type="entry name" value="P-loop containing nucleoside triphosphate hydrolases"/>
    <property type="match status" value="1"/>
</dbReference>
<dbReference type="EMBL" id="QCYG01000001">
    <property type="protein sequence ID" value="PVA07943.1"/>
    <property type="molecule type" value="Genomic_DNA"/>
</dbReference>
<organism evidence="3 4">
    <name type="scientific">Thalassorhabdomicrobium marinisediminis</name>
    <dbReference type="NCBI Taxonomy" id="2170577"/>
    <lineage>
        <taxon>Bacteria</taxon>
        <taxon>Pseudomonadati</taxon>
        <taxon>Pseudomonadota</taxon>
        <taxon>Alphaproteobacteria</taxon>
        <taxon>Rhodobacterales</taxon>
        <taxon>Paracoccaceae</taxon>
        <taxon>Thalassorhabdomicrobium</taxon>
    </lineage>
</organism>
<proteinExistence type="predicted"/>
<dbReference type="AlphaFoldDB" id="A0A2T7G0I8"/>
<keyword evidence="4" id="KW-1185">Reference proteome</keyword>
<dbReference type="GO" id="GO:0016301">
    <property type="term" value="F:kinase activity"/>
    <property type="evidence" value="ECO:0007669"/>
    <property type="project" value="InterPro"/>
</dbReference>
<protein>
    <submittedName>
        <fullName evidence="3">Sugar transporter</fullName>
    </submittedName>
</protein>